<comment type="catalytic activity">
    <reaction evidence="11">
        <text>L-cysteine + L-glutamate + ATP = gamma-L-glutamyl-L-cysteine + ADP + phosphate + H(+)</text>
        <dbReference type="Rhea" id="RHEA:13285"/>
        <dbReference type="ChEBI" id="CHEBI:15378"/>
        <dbReference type="ChEBI" id="CHEBI:29985"/>
        <dbReference type="ChEBI" id="CHEBI:30616"/>
        <dbReference type="ChEBI" id="CHEBI:35235"/>
        <dbReference type="ChEBI" id="CHEBI:43474"/>
        <dbReference type="ChEBI" id="CHEBI:58173"/>
        <dbReference type="ChEBI" id="CHEBI:456216"/>
        <dbReference type="EC" id="6.3.2.2"/>
    </reaction>
</comment>
<dbReference type="STRING" id="1160509.A0A3N4IUJ6"/>
<keyword evidence="7 11" id="KW-0547">Nucleotide-binding</keyword>
<gene>
    <name evidence="13" type="ORF">BJ508DRAFT_6079</name>
</gene>
<organism evidence="13 14">
    <name type="scientific">Ascobolus immersus RN42</name>
    <dbReference type="NCBI Taxonomy" id="1160509"/>
    <lineage>
        <taxon>Eukaryota</taxon>
        <taxon>Fungi</taxon>
        <taxon>Dikarya</taxon>
        <taxon>Ascomycota</taxon>
        <taxon>Pezizomycotina</taxon>
        <taxon>Pezizomycetes</taxon>
        <taxon>Pezizales</taxon>
        <taxon>Ascobolaceae</taxon>
        <taxon>Ascobolus</taxon>
    </lineage>
</organism>
<comment type="pathway">
    <text evidence="1 11">Sulfur metabolism; glutathione biosynthesis; glutathione from L-cysteine and L-glutamate: step 1/2.</text>
</comment>
<evidence type="ECO:0000256" key="12">
    <source>
        <dbReference type="SAM" id="MobiDB-lite"/>
    </source>
</evidence>
<evidence type="ECO:0000256" key="11">
    <source>
        <dbReference type="RuleBase" id="RU367135"/>
    </source>
</evidence>
<dbReference type="FunFam" id="3.30.590.50:FF:000004">
    <property type="entry name" value="Glutamate-cysteine ligase Gcs1"/>
    <property type="match status" value="1"/>
</dbReference>
<evidence type="ECO:0000256" key="2">
    <source>
        <dbReference type="ARBA" id="ARBA00008100"/>
    </source>
</evidence>
<keyword evidence="14" id="KW-1185">Reference proteome</keyword>
<dbReference type="Proteomes" id="UP000275078">
    <property type="component" value="Unassembled WGS sequence"/>
</dbReference>
<dbReference type="EMBL" id="ML119654">
    <property type="protein sequence ID" value="RPA85264.1"/>
    <property type="molecule type" value="Genomic_DNA"/>
</dbReference>
<evidence type="ECO:0000256" key="6">
    <source>
        <dbReference type="ARBA" id="ARBA00022684"/>
    </source>
</evidence>
<dbReference type="UniPathway" id="UPA00142">
    <property type="reaction ID" value="UER00209"/>
</dbReference>
<dbReference type="PANTHER" id="PTHR11164">
    <property type="entry name" value="GLUTAMATE CYSTEINE LIGASE"/>
    <property type="match status" value="1"/>
</dbReference>
<evidence type="ECO:0000256" key="10">
    <source>
        <dbReference type="ARBA" id="ARBA00032122"/>
    </source>
</evidence>
<evidence type="ECO:0000313" key="13">
    <source>
        <dbReference type="EMBL" id="RPA85264.1"/>
    </source>
</evidence>
<name>A0A3N4IUJ6_ASCIM</name>
<accession>A0A3N4IUJ6</accession>
<dbReference type="Gene3D" id="3.30.590.50">
    <property type="match status" value="2"/>
</dbReference>
<evidence type="ECO:0000256" key="7">
    <source>
        <dbReference type="ARBA" id="ARBA00022741"/>
    </source>
</evidence>
<evidence type="ECO:0000256" key="1">
    <source>
        <dbReference type="ARBA" id="ARBA00005006"/>
    </source>
</evidence>
<evidence type="ECO:0000256" key="9">
    <source>
        <dbReference type="ARBA" id="ARBA00030585"/>
    </source>
</evidence>
<dbReference type="OrthoDB" id="7939818at2759"/>
<reference evidence="13 14" key="1">
    <citation type="journal article" date="2018" name="Nat. Ecol. Evol.">
        <title>Pezizomycetes genomes reveal the molecular basis of ectomycorrhizal truffle lifestyle.</title>
        <authorList>
            <person name="Murat C."/>
            <person name="Payen T."/>
            <person name="Noel B."/>
            <person name="Kuo A."/>
            <person name="Morin E."/>
            <person name="Chen J."/>
            <person name="Kohler A."/>
            <person name="Krizsan K."/>
            <person name="Balestrini R."/>
            <person name="Da Silva C."/>
            <person name="Montanini B."/>
            <person name="Hainaut M."/>
            <person name="Levati E."/>
            <person name="Barry K.W."/>
            <person name="Belfiori B."/>
            <person name="Cichocki N."/>
            <person name="Clum A."/>
            <person name="Dockter R.B."/>
            <person name="Fauchery L."/>
            <person name="Guy J."/>
            <person name="Iotti M."/>
            <person name="Le Tacon F."/>
            <person name="Lindquist E.A."/>
            <person name="Lipzen A."/>
            <person name="Malagnac F."/>
            <person name="Mello A."/>
            <person name="Molinier V."/>
            <person name="Miyauchi S."/>
            <person name="Poulain J."/>
            <person name="Riccioni C."/>
            <person name="Rubini A."/>
            <person name="Sitrit Y."/>
            <person name="Splivallo R."/>
            <person name="Traeger S."/>
            <person name="Wang M."/>
            <person name="Zifcakova L."/>
            <person name="Wipf D."/>
            <person name="Zambonelli A."/>
            <person name="Paolocci F."/>
            <person name="Nowrousian M."/>
            <person name="Ottonello S."/>
            <person name="Baldrian P."/>
            <person name="Spatafora J.W."/>
            <person name="Henrissat B."/>
            <person name="Nagy L.G."/>
            <person name="Aury J.M."/>
            <person name="Wincker P."/>
            <person name="Grigoriev I.V."/>
            <person name="Bonfante P."/>
            <person name="Martin F.M."/>
        </authorList>
    </citation>
    <scope>NUCLEOTIDE SEQUENCE [LARGE SCALE GENOMIC DNA]</scope>
    <source>
        <strain evidence="13 14">RN42</strain>
    </source>
</reference>
<comment type="similarity">
    <text evidence="2 11">Belongs to the glutamate--cysteine ligase type 3 family.</text>
</comment>
<evidence type="ECO:0000256" key="8">
    <source>
        <dbReference type="ARBA" id="ARBA00022840"/>
    </source>
</evidence>
<dbReference type="PANTHER" id="PTHR11164:SF0">
    <property type="entry name" value="GLUTAMATE--CYSTEINE LIGASE CATALYTIC SUBUNIT"/>
    <property type="match status" value="1"/>
</dbReference>
<evidence type="ECO:0000256" key="3">
    <source>
        <dbReference type="ARBA" id="ARBA00012220"/>
    </source>
</evidence>
<sequence>MGLLALGTPFEWAEAKEHADNVRRLGIQQLIDIWKNYKGNERDVLLWGDETEYLVISFDDEGKQAYLSLRQAEILNELAKYRASEAAKVANGDKPIPTFHPEFGRFMLEATPGAPYNVGWDCLLSVEADMKLRRKIARNHMAPNETPISIPSYPRLGTPGKFTEPYHPPTGSKSRSQFLPDEVINPHIRFPTLAANIRSRRGEKVAINVPIFYDKNTPKPFNDPTVDYDRHLFPEDDDVRNGAAKEGHIYMDAMGFGMGCCCLQITFQAKNISEARNLYDQLCPMGPIMLALTAAAPVFKGFLADQDVRWNVISAAVDDRTKEERGEKPLEKSRFRIPKSRYDSVSTYISDSPRLLPEYNNKDLVIDPEFKEQLMKNGMDEILATHFAHLFIRDPIVIFQETLLAPPDGLADHFENIQSTNWQHMRFKPPPPGESIGWRVEFRSMEIQITDFENAAFAVFIVLLTRVILSYDLNFYIPIDKVEENMKTAHARNAVHEKKFHFRKNLFPTRPVTPTRDEHGRISRPPSPSRAESDADARRAQVDNEYTLLTIDEIINGSKSTSDDEEDGFIGLIPLIESYLNTVNVDVQTRCDLARYLDLVSKRANGQLKTGATWIREFVRGHEDYKGDSVVSDKINYDLMKRVEKLGNGTGELDAFDEQLLGKGWRRV</sequence>
<evidence type="ECO:0000256" key="4">
    <source>
        <dbReference type="ARBA" id="ARBA00014618"/>
    </source>
</evidence>
<evidence type="ECO:0000313" key="14">
    <source>
        <dbReference type="Proteomes" id="UP000275078"/>
    </source>
</evidence>
<dbReference type="Pfam" id="PF03074">
    <property type="entry name" value="GCS"/>
    <property type="match status" value="1"/>
</dbReference>
<evidence type="ECO:0000256" key="5">
    <source>
        <dbReference type="ARBA" id="ARBA00022598"/>
    </source>
</evidence>
<dbReference type="GO" id="GO:0004357">
    <property type="term" value="F:glutamate-cysteine ligase activity"/>
    <property type="evidence" value="ECO:0007669"/>
    <property type="project" value="UniProtKB-UniRule"/>
</dbReference>
<dbReference type="Gene3D" id="1.10.8.960">
    <property type="match status" value="1"/>
</dbReference>
<dbReference type="InterPro" id="IPR004308">
    <property type="entry name" value="GCS"/>
</dbReference>
<proteinExistence type="inferred from homology"/>
<keyword evidence="5 11" id="KW-0436">Ligase</keyword>
<dbReference type="GO" id="GO:0005524">
    <property type="term" value="F:ATP binding"/>
    <property type="evidence" value="ECO:0007669"/>
    <property type="project" value="UniProtKB-UniRule"/>
</dbReference>
<dbReference type="FunFam" id="3.30.590.50:FF:000001">
    <property type="entry name" value="Glutamate-cysteine ligase Gcs1"/>
    <property type="match status" value="1"/>
</dbReference>
<dbReference type="AlphaFoldDB" id="A0A3N4IUJ6"/>
<dbReference type="InterPro" id="IPR014746">
    <property type="entry name" value="Gln_synth/guanido_kin_cat_dom"/>
</dbReference>
<dbReference type="EC" id="6.3.2.2" evidence="3 11"/>
<dbReference type="SUPFAM" id="SSF55931">
    <property type="entry name" value="Glutamine synthetase/guanido kinase"/>
    <property type="match status" value="1"/>
</dbReference>
<keyword evidence="6 11" id="KW-0317">Glutathione biosynthesis</keyword>
<dbReference type="GO" id="GO:0006750">
    <property type="term" value="P:glutathione biosynthetic process"/>
    <property type="evidence" value="ECO:0007669"/>
    <property type="project" value="UniProtKB-UniRule"/>
</dbReference>
<feature type="region of interest" description="Disordered" evidence="12">
    <location>
        <begin position="507"/>
        <end position="538"/>
    </location>
</feature>
<dbReference type="GO" id="GO:0017109">
    <property type="term" value="C:glutamate-cysteine ligase complex"/>
    <property type="evidence" value="ECO:0007669"/>
    <property type="project" value="TreeGrafter"/>
</dbReference>
<protein>
    <recommendedName>
        <fullName evidence="4 11">Glutamate--cysteine ligase</fullName>
        <ecNumber evidence="3 11">6.3.2.2</ecNumber>
    </recommendedName>
    <alternativeName>
        <fullName evidence="10 11">Gamma-ECS</fullName>
    </alternativeName>
    <alternativeName>
        <fullName evidence="9 11">Gamma-glutamylcysteine synthetase</fullName>
    </alternativeName>
</protein>
<keyword evidence="8 11" id="KW-0067">ATP-binding</keyword>